<dbReference type="AlphaFoldDB" id="A0A316H4B4"/>
<keyword evidence="2" id="KW-1185">Reference proteome</keyword>
<organism evidence="1 2">
    <name type="scientific">Mucilaginibacter oryzae</name>
    <dbReference type="NCBI Taxonomy" id="468058"/>
    <lineage>
        <taxon>Bacteria</taxon>
        <taxon>Pseudomonadati</taxon>
        <taxon>Bacteroidota</taxon>
        <taxon>Sphingobacteriia</taxon>
        <taxon>Sphingobacteriales</taxon>
        <taxon>Sphingobacteriaceae</taxon>
        <taxon>Mucilaginibacter</taxon>
    </lineage>
</organism>
<dbReference type="PROSITE" id="PS51257">
    <property type="entry name" value="PROKAR_LIPOPROTEIN"/>
    <property type="match status" value="1"/>
</dbReference>
<evidence type="ECO:0000313" key="1">
    <source>
        <dbReference type="EMBL" id="PWK75909.1"/>
    </source>
</evidence>
<protein>
    <recommendedName>
        <fullName evidence="3">Lipoprotein</fullName>
    </recommendedName>
</protein>
<reference evidence="1 2" key="1">
    <citation type="submission" date="2018-05" db="EMBL/GenBank/DDBJ databases">
        <title>Genomic Encyclopedia of Archaeal and Bacterial Type Strains, Phase II (KMG-II): from individual species to whole genera.</title>
        <authorList>
            <person name="Goeker M."/>
        </authorList>
    </citation>
    <scope>NUCLEOTIDE SEQUENCE [LARGE SCALE GENOMIC DNA]</scope>
    <source>
        <strain evidence="1 2">DSM 19975</strain>
    </source>
</reference>
<evidence type="ECO:0000313" key="2">
    <source>
        <dbReference type="Proteomes" id="UP000245678"/>
    </source>
</evidence>
<name>A0A316H4B4_9SPHI</name>
<comment type="caution">
    <text evidence="1">The sequence shown here is derived from an EMBL/GenBank/DDBJ whole genome shotgun (WGS) entry which is preliminary data.</text>
</comment>
<proteinExistence type="predicted"/>
<dbReference type="RefSeq" id="WP_109609130.1">
    <property type="nucleotide sequence ID" value="NZ_QGHA01000007.1"/>
</dbReference>
<evidence type="ECO:0008006" key="3">
    <source>
        <dbReference type="Google" id="ProtNLM"/>
    </source>
</evidence>
<dbReference type="EMBL" id="QGHA01000007">
    <property type="protein sequence ID" value="PWK75909.1"/>
    <property type="molecule type" value="Genomic_DNA"/>
</dbReference>
<gene>
    <name evidence="1" type="ORF">LX99_03642</name>
</gene>
<sequence>MKTTCKLFIITLLTVAVVSCSKNKRSDQNEPLSGCPVNSSCSYSFTDKADFKQPADIVEGNGRVFSYNAVDNKVCSATAKLYFKTGLSNADFTISGSQITSGQVLYNFTCPCCDYISRQPIGGEIKGSLAGTGKWLIKAVVLLGNPLSKRVDSLKINQYFTAK</sequence>
<accession>A0A316H4B4</accession>
<dbReference type="Proteomes" id="UP000245678">
    <property type="component" value="Unassembled WGS sequence"/>
</dbReference>